<dbReference type="SUPFAM" id="SSF54690">
    <property type="entry name" value="Molybdopterin synthase subunit MoaE"/>
    <property type="match status" value="1"/>
</dbReference>
<dbReference type="RefSeq" id="WP_323304183.1">
    <property type="nucleotide sequence ID" value="NZ_JAYGHX010000001.1"/>
</dbReference>
<dbReference type="Proteomes" id="UP001304461">
    <property type="component" value="Unassembled WGS sequence"/>
</dbReference>
<evidence type="ECO:0000313" key="1">
    <source>
        <dbReference type="EMBL" id="MEA5390064.1"/>
    </source>
</evidence>
<name>A0ABU5RQM4_9CYAN</name>
<keyword evidence="2" id="KW-1185">Reference proteome</keyword>
<dbReference type="InterPro" id="IPR036563">
    <property type="entry name" value="MoaE_sf"/>
</dbReference>
<sequence>MSSTSPVRPAPPIEVQLLEAPFQPLERLAAWQRHLAADEPDATGSAAESHFIGRVRPTTAAGAPLEALELEHYPGMTEAQLGALAEASAVRHGAGAVLVAHRVGWVRPGEAIVLVAVQADRRGPALRCVQELLEDLKHHAPFWKREWSGGRGTWVAGNTPL</sequence>
<dbReference type="Pfam" id="PF02391">
    <property type="entry name" value="MoaE"/>
    <property type="match status" value="1"/>
</dbReference>
<dbReference type="PANTHER" id="PTHR23404">
    <property type="entry name" value="MOLYBDOPTERIN SYNTHASE RELATED"/>
    <property type="match status" value="1"/>
</dbReference>
<dbReference type="InterPro" id="IPR003448">
    <property type="entry name" value="Mopterin_biosynth_MoaE"/>
</dbReference>
<gene>
    <name evidence="1" type="ORF">VB738_02200</name>
</gene>
<dbReference type="EMBL" id="JAYGHX010000001">
    <property type="protein sequence ID" value="MEA5390064.1"/>
    <property type="molecule type" value="Genomic_DNA"/>
</dbReference>
<organism evidence="1 2">
    <name type="scientific">Cyanobium gracile UHCC 0139</name>
    <dbReference type="NCBI Taxonomy" id="3110308"/>
    <lineage>
        <taxon>Bacteria</taxon>
        <taxon>Bacillati</taxon>
        <taxon>Cyanobacteriota</taxon>
        <taxon>Cyanophyceae</taxon>
        <taxon>Synechococcales</taxon>
        <taxon>Prochlorococcaceae</taxon>
        <taxon>Cyanobium</taxon>
    </lineage>
</organism>
<dbReference type="Gene3D" id="3.90.1170.40">
    <property type="entry name" value="Molybdopterin biosynthesis MoaE subunit"/>
    <property type="match status" value="1"/>
</dbReference>
<evidence type="ECO:0000313" key="2">
    <source>
        <dbReference type="Proteomes" id="UP001304461"/>
    </source>
</evidence>
<reference evidence="1 2" key="1">
    <citation type="submission" date="2023-12" db="EMBL/GenBank/DDBJ databases">
        <title>Baltic Sea Cyanobacteria.</title>
        <authorList>
            <person name="Delbaje E."/>
            <person name="Fewer D.P."/>
            <person name="Shishido T.K."/>
        </authorList>
    </citation>
    <scope>NUCLEOTIDE SEQUENCE [LARGE SCALE GENOMIC DNA]</scope>
    <source>
        <strain evidence="1 2">UHCC 0139</strain>
    </source>
</reference>
<accession>A0ABU5RQM4</accession>
<protein>
    <submittedName>
        <fullName evidence="1">Molybdenum cofactor biosynthesis protein MoaE</fullName>
    </submittedName>
</protein>
<comment type="caution">
    <text evidence="1">The sequence shown here is derived from an EMBL/GenBank/DDBJ whole genome shotgun (WGS) entry which is preliminary data.</text>
</comment>
<proteinExistence type="predicted"/>
<dbReference type="CDD" id="cd00756">
    <property type="entry name" value="MoaE"/>
    <property type="match status" value="1"/>
</dbReference>